<reference evidence="2" key="1">
    <citation type="submission" date="2023-06" db="EMBL/GenBank/DDBJ databases">
        <title>Genome-scale phylogeny and comparative genomics of the fungal order Sordariales.</title>
        <authorList>
            <consortium name="Lawrence Berkeley National Laboratory"/>
            <person name="Hensen N."/>
            <person name="Bonometti L."/>
            <person name="Westerberg I."/>
            <person name="Brannstrom I.O."/>
            <person name="Guillou S."/>
            <person name="Cros-Aarteil S."/>
            <person name="Calhoun S."/>
            <person name="Haridas S."/>
            <person name="Kuo A."/>
            <person name="Mondo S."/>
            <person name="Pangilinan J."/>
            <person name="Riley R."/>
            <person name="Labutti K."/>
            <person name="Andreopoulos B."/>
            <person name="Lipzen A."/>
            <person name="Chen C."/>
            <person name="Yanf M."/>
            <person name="Daum C."/>
            <person name="Ng V."/>
            <person name="Clum A."/>
            <person name="Steindorff A."/>
            <person name="Ohm R."/>
            <person name="Martin F."/>
            <person name="Silar P."/>
            <person name="Natvig D."/>
            <person name="Lalanne C."/>
            <person name="Gautier V."/>
            <person name="Ament-Velasquez S.L."/>
            <person name="Kruys A."/>
            <person name="Hutchinson M.I."/>
            <person name="Powell A.J."/>
            <person name="Barry K."/>
            <person name="Miller A.N."/>
            <person name="Grigoriev I.V."/>
            <person name="Debuchy R."/>
            <person name="Gladieux P."/>
            <person name="Thoren M.H."/>
            <person name="Johannesson H."/>
        </authorList>
    </citation>
    <scope>NUCLEOTIDE SEQUENCE</scope>
    <source>
        <strain evidence="2">SMH4607-1</strain>
    </source>
</reference>
<dbReference type="AlphaFoldDB" id="A0AA39ZS75"/>
<protein>
    <submittedName>
        <fullName evidence="2">Uncharacterized protein</fullName>
    </submittedName>
</protein>
<dbReference type="EMBL" id="JAUKUA010000008">
    <property type="protein sequence ID" value="KAK0702657.1"/>
    <property type="molecule type" value="Genomic_DNA"/>
</dbReference>
<feature type="compositionally biased region" description="Polar residues" evidence="1">
    <location>
        <begin position="101"/>
        <end position="117"/>
    </location>
</feature>
<organism evidence="2 3">
    <name type="scientific">Lasiosphaeris hirsuta</name>
    <dbReference type="NCBI Taxonomy" id="260670"/>
    <lineage>
        <taxon>Eukaryota</taxon>
        <taxon>Fungi</taxon>
        <taxon>Dikarya</taxon>
        <taxon>Ascomycota</taxon>
        <taxon>Pezizomycotina</taxon>
        <taxon>Sordariomycetes</taxon>
        <taxon>Sordariomycetidae</taxon>
        <taxon>Sordariales</taxon>
        <taxon>Lasiosphaeriaceae</taxon>
        <taxon>Lasiosphaeris</taxon>
    </lineage>
</organism>
<dbReference type="Proteomes" id="UP001172102">
    <property type="component" value="Unassembled WGS sequence"/>
</dbReference>
<evidence type="ECO:0000313" key="3">
    <source>
        <dbReference type="Proteomes" id="UP001172102"/>
    </source>
</evidence>
<name>A0AA39ZS75_9PEZI</name>
<feature type="region of interest" description="Disordered" evidence="1">
    <location>
        <begin position="251"/>
        <end position="282"/>
    </location>
</feature>
<evidence type="ECO:0000256" key="1">
    <source>
        <dbReference type="SAM" id="MobiDB-lite"/>
    </source>
</evidence>
<gene>
    <name evidence="2" type="ORF">B0H67DRAFT_558282</name>
</gene>
<feature type="region of interest" description="Disordered" evidence="1">
    <location>
        <begin position="182"/>
        <end position="217"/>
    </location>
</feature>
<evidence type="ECO:0000313" key="2">
    <source>
        <dbReference type="EMBL" id="KAK0702657.1"/>
    </source>
</evidence>
<feature type="region of interest" description="Disordered" evidence="1">
    <location>
        <begin position="297"/>
        <end position="317"/>
    </location>
</feature>
<proteinExistence type="predicted"/>
<accession>A0AA39ZS75</accession>
<feature type="region of interest" description="Disordered" evidence="1">
    <location>
        <begin position="101"/>
        <end position="138"/>
    </location>
</feature>
<comment type="caution">
    <text evidence="2">The sequence shown here is derived from an EMBL/GenBank/DDBJ whole genome shotgun (WGS) entry which is preliminary data.</text>
</comment>
<sequence length="402" mass="44818">MASLTVGGGAHGPGWVLKIVSRTISRDCTDLRKVHTQLLCALGGPSQSFRRGRENEALDRRKDDLNLKRQRLGVSQYIKVHNLRSSPFWGKDDFFSGVQESETLGQQQSTSEESIGTKNGYFEGSPVPRTRRTSSYSVPDDVTFSSYNACDDEIDFPMEASRMRALNIEDQWREREIEYCQAGEKRRSSSPPSDDIPFAGDGLRRREGGVMSWRPPTPRLTVIPQSFTSSMSSVSRNCSYVSNQAASSITSMGSFGRRSPNGLSPGGLPPTDPSRPYSVSLSATTSPKSALFRSIAVQSPHQRTRSEQAMIGQARRPLVSPRKLAEIPKNPSCPKKPKKLETEEELKSWTQSWDKYPSLKRALFITNPSFKLCTTSTFDGFYRHECPESLLSNFMVHQLGTS</sequence>
<keyword evidence="3" id="KW-1185">Reference proteome</keyword>